<evidence type="ECO:0000313" key="3">
    <source>
        <dbReference type="Proteomes" id="UP000249619"/>
    </source>
</evidence>
<comment type="caution">
    <text evidence="2">The sequence shown here is derived from an EMBL/GenBank/DDBJ whole genome shotgun (WGS) entry which is preliminary data.</text>
</comment>
<dbReference type="Proteomes" id="UP000249619">
    <property type="component" value="Unassembled WGS sequence"/>
</dbReference>
<feature type="region of interest" description="Disordered" evidence="1">
    <location>
        <begin position="1"/>
        <end position="28"/>
    </location>
</feature>
<reference evidence="3" key="1">
    <citation type="submission" date="2018-05" db="EMBL/GenBank/DDBJ databases">
        <title>Draft genome sequence of Stemphylium lycopersici strain CIDEFI 213.</title>
        <authorList>
            <person name="Medina R."/>
            <person name="Franco M.E.E."/>
            <person name="Lucentini C.G."/>
            <person name="Saparrat M.C.N."/>
            <person name="Balatti P.A."/>
        </authorList>
    </citation>
    <scope>NUCLEOTIDE SEQUENCE [LARGE SCALE GENOMIC DNA]</scope>
    <source>
        <strain evidence="3">CIDEFI 213</strain>
    </source>
</reference>
<proteinExistence type="predicted"/>
<evidence type="ECO:0000256" key="1">
    <source>
        <dbReference type="SAM" id="MobiDB-lite"/>
    </source>
</evidence>
<sequence length="101" mass="10722">MPVIEDTQVGVPPLPPLPATPPQADDLASYVPSALPQKSFQYPDSLPSVLPNCSCTYNSSGQPVRRCTSASHAPQPIVAPQQDSITQHLDVLGIGSQFDNK</sequence>
<dbReference type="EMBL" id="QGDH01000041">
    <property type="protein sequence ID" value="RAR13037.1"/>
    <property type="molecule type" value="Genomic_DNA"/>
</dbReference>
<name>A0A364N724_STELY</name>
<keyword evidence="3" id="KW-1185">Reference proteome</keyword>
<feature type="compositionally biased region" description="Pro residues" evidence="1">
    <location>
        <begin position="12"/>
        <end position="21"/>
    </location>
</feature>
<evidence type="ECO:0000313" key="2">
    <source>
        <dbReference type="EMBL" id="RAR13037.1"/>
    </source>
</evidence>
<protein>
    <submittedName>
        <fullName evidence="2">Uncharacterized protein</fullName>
    </submittedName>
</protein>
<organism evidence="2 3">
    <name type="scientific">Stemphylium lycopersici</name>
    <name type="common">Tomato gray leaf spot disease fungus</name>
    <name type="synonym">Thyrospora lycopersici</name>
    <dbReference type="NCBI Taxonomy" id="183478"/>
    <lineage>
        <taxon>Eukaryota</taxon>
        <taxon>Fungi</taxon>
        <taxon>Dikarya</taxon>
        <taxon>Ascomycota</taxon>
        <taxon>Pezizomycotina</taxon>
        <taxon>Dothideomycetes</taxon>
        <taxon>Pleosporomycetidae</taxon>
        <taxon>Pleosporales</taxon>
        <taxon>Pleosporineae</taxon>
        <taxon>Pleosporaceae</taxon>
        <taxon>Stemphylium</taxon>
    </lineage>
</organism>
<gene>
    <name evidence="2" type="ORF">DDE83_003562</name>
</gene>
<accession>A0A364N724</accession>
<dbReference type="AlphaFoldDB" id="A0A364N724"/>